<evidence type="ECO:0000256" key="2">
    <source>
        <dbReference type="ARBA" id="ARBA00022801"/>
    </source>
</evidence>
<comment type="caution">
    <text evidence="6">The sequence shown here is derived from an EMBL/GenBank/DDBJ whole genome shotgun (WGS) entry which is preliminary data.</text>
</comment>
<evidence type="ECO:0000256" key="3">
    <source>
        <dbReference type="SAM" id="SignalP"/>
    </source>
</evidence>
<name>A0A926DP15_9FIRM</name>
<evidence type="ECO:0000256" key="1">
    <source>
        <dbReference type="ARBA" id="ARBA00008668"/>
    </source>
</evidence>
<evidence type="ECO:0000259" key="4">
    <source>
        <dbReference type="Pfam" id="PF01738"/>
    </source>
</evidence>
<sequence length="836" mass="89981">MKKSKSMLCLLLSLLMIFSLCSVVSAEEVEANQWEATQKVVVRGKLSANNAGEEVTLVLFKNGEDSVSQSSIGYIGQQTIAEDGSYAFSFKFQGDASQYTARLNMNGKNVDKSITSASVESEIISATVSAKYNFSTVDIAVEMENYFGLADKPYVIIAAAYSEAGALISTESVQSGMIANGVSSEDAQISIPENAAKVKIFVWSDYARALPYGDLATVSVAGNEPAAVHFIGDSRGMTHAEEDSFPVQGWSYFLDEIFNSNITVYDHSAEGATAASFISSEKWDAVKAELAEGDYVVAALGYEDAMSNTPVIEMETALETLQSDAETKGAEVIFTTPVPTAGTADENSNLTVYSEAIQSVAEKTHAVCVDVNGLVKKQFSNPELGYQPYDLYYISPAAKTHYTQFKGLSAKVEALLSAGDTAILNERGAKLVADKFAQGLASCTTSLTGYLVDFTDAKAKPVRYREIPQLSYTDSKGSEIKAVLFYGMPYHGSESEVFAYVGVPAGASETNPVPSMVLVHGAAGHAYKDWVELWCSKGYAAISFYWREPSSDYDHKLADGVTPVDYYAGPRRSDISTSVLTGDKADHFMVHATSDISLAYNLINSLPEVKKGETGITGISWGGIISSRGIGEDTRFKFAMPVYGCGNLTLSTGSIHPDSIYDGKYTFANTVKAGMPVFWINGSNDTFFSLHATSQCSYETLSQLCIKNNNGSHSQQHGSGSTGDIPELFAYADYMLKDGTALPTVSKLTMNGRAASFSYESPISITSVKLWYNTTGIVYGNGIGKPGTTAWTSVNITQTADGNITYTVPDDAVGIYFEVKDANGLCRTTDYIELKK</sequence>
<feature type="signal peptide" evidence="3">
    <location>
        <begin position="1"/>
        <end position="26"/>
    </location>
</feature>
<keyword evidence="7" id="KW-1185">Reference proteome</keyword>
<dbReference type="InterPro" id="IPR002925">
    <property type="entry name" value="Dienelactn_hydro"/>
</dbReference>
<dbReference type="PANTHER" id="PTHR43695:SF1">
    <property type="entry name" value="RHAMNOGALACTURONAN ACETYLESTERASE"/>
    <property type="match status" value="1"/>
</dbReference>
<dbReference type="Pfam" id="PF01738">
    <property type="entry name" value="DLH"/>
    <property type="match status" value="1"/>
</dbReference>
<gene>
    <name evidence="6" type="ORF">H8698_10820</name>
</gene>
<evidence type="ECO:0000259" key="5">
    <source>
        <dbReference type="Pfam" id="PF13472"/>
    </source>
</evidence>
<dbReference type="GO" id="GO:0016787">
    <property type="term" value="F:hydrolase activity"/>
    <property type="evidence" value="ECO:0007669"/>
    <property type="project" value="UniProtKB-KW"/>
</dbReference>
<dbReference type="InterPro" id="IPR029058">
    <property type="entry name" value="AB_hydrolase_fold"/>
</dbReference>
<keyword evidence="2 6" id="KW-0378">Hydrolase</keyword>
<evidence type="ECO:0000313" key="6">
    <source>
        <dbReference type="EMBL" id="MBC8541468.1"/>
    </source>
</evidence>
<evidence type="ECO:0000313" key="7">
    <source>
        <dbReference type="Proteomes" id="UP000611762"/>
    </source>
</evidence>
<protein>
    <submittedName>
        <fullName evidence="6">Dienelactone hydrolase family protein</fullName>
    </submittedName>
</protein>
<accession>A0A926DP15</accession>
<dbReference type="Gene3D" id="3.40.50.1820">
    <property type="entry name" value="alpha/beta hydrolase"/>
    <property type="match status" value="1"/>
</dbReference>
<feature type="chain" id="PRO_5036674096" evidence="3">
    <location>
        <begin position="27"/>
        <end position="836"/>
    </location>
</feature>
<dbReference type="EMBL" id="JACRSU010000004">
    <property type="protein sequence ID" value="MBC8541468.1"/>
    <property type="molecule type" value="Genomic_DNA"/>
</dbReference>
<dbReference type="RefSeq" id="WP_249313501.1">
    <property type="nucleotide sequence ID" value="NZ_JACRSU010000004.1"/>
</dbReference>
<dbReference type="PANTHER" id="PTHR43695">
    <property type="entry name" value="PUTATIVE (AFU_ORTHOLOGUE AFUA_2G17250)-RELATED"/>
    <property type="match status" value="1"/>
</dbReference>
<keyword evidence="3" id="KW-0732">Signal</keyword>
<feature type="domain" description="SGNH hydrolase-type esterase" evidence="5">
    <location>
        <begin position="230"/>
        <end position="390"/>
    </location>
</feature>
<feature type="domain" description="Dienelactone hydrolase" evidence="4">
    <location>
        <begin position="499"/>
        <end position="695"/>
    </location>
</feature>
<dbReference type="Proteomes" id="UP000611762">
    <property type="component" value="Unassembled WGS sequence"/>
</dbReference>
<dbReference type="Pfam" id="PF13472">
    <property type="entry name" value="Lipase_GDSL_2"/>
    <property type="match status" value="1"/>
</dbReference>
<organism evidence="6 7">
    <name type="scientific">Congzhengia minquanensis</name>
    <dbReference type="NCBI Taxonomy" id="2763657"/>
    <lineage>
        <taxon>Bacteria</taxon>
        <taxon>Bacillati</taxon>
        <taxon>Bacillota</taxon>
        <taxon>Clostridia</taxon>
        <taxon>Eubacteriales</taxon>
        <taxon>Oscillospiraceae</taxon>
        <taxon>Congzhengia</taxon>
    </lineage>
</organism>
<reference evidence="6" key="1">
    <citation type="submission" date="2020-08" db="EMBL/GenBank/DDBJ databases">
        <title>Genome public.</title>
        <authorList>
            <person name="Liu C."/>
            <person name="Sun Q."/>
        </authorList>
    </citation>
    <scope>NUCLEOTIDE SEQUENCE</scope>
    <source>
        <strain evidence="6">H8</strain>
    </source>
</reference>
<dbReference type="SUPFAM" id="SSF52266">
    <property type="entry name" value="SGNH hydrolase"/>
    <property type="match status" value="1"/>
</dbReference>
<dbReference type="Gene3D" id="3.40.50.1110">
    <property type="entry name" value="SGNH hydrolase"/>
    <property type="match status" value="1"/>
</dbReference>
<dbReference type="InterPro" id="IPR036514">
    <property type="entry name" value="SGNH_hydro_sf"/>
</dbReference>
<comment type="similarity">
    <text evidence="1">Belongs to the 'GDSL' lipolytic enzyme family.</text>
</comment>
<dbReference type="SUPFAM" id="SSF53474">
    <property type="entry name" value="alpha/beta-Hydrolases"/>
    <property type="match status" value="1"/>
</dbReference>
<dbReference type="InterPro" id="IPR037459">
    <property type="entry name" value="RhgT-like"/>
</dbReference>
<dbReference type="InterPro" id="IPR013830">
    <property type="entry name" value="SGNH_hydro"/>
</dbReference>
<dbReference type="AlphaFoldDB" id="A0A926DP15"/>
<proteinExistence type="inferred from homology"/>